<dbReference type="Proteomes" id="UP000054248">
    <property type="component" value="Unassembled WGS sequence"/>
</dbReference>
<evidence type="ECO:0000313" key="2">
    <source>
        <dbReference type="EMBL" id="KIO16679.1"/>
    </source>
</evidence>
<sequence length="408" mass="45005">MPASRSSARPYKPKCSSSPKIPKRFWKSLRPLLFGLPTRSQIHQTGCATPKSRKSPISLLPEELVALISGHLTSRQDRLAFIKTCRAFHGPGCRTLYEHVQVSESSDGAGQILTTLLQRPDLVKHIRSYSGPLYIGPPERQPVERRLDDLETTQRRTEYHADLIRDLNITYYYPPGFGIGEQTLTLSCRMPLKKPVTSGARSDAAGEIAPRTTNHPLTPGGLPNLESLSSSVEPTKLLVPGRPVTSSMLHVNACTQGDKKLWRKLKRPCVGAGKGGDSSDGDEELCAKLAQSSAGIVNLGINPMYYYHELKRAVSYLPGIQYLCTKAHCHNINQLAQVASHFPKLEILDIGRVDEQPGLGSPQMWNDDCMGNWKHEIAVLFAKSKTLEVVSVWGRGSVILRRSGSTQP</sequence>
<protein>
    <recommendedName>
        <fullName evidence="4">F-box domain-containing protein</fullName>
    </recommendedName>
</protein>
<evidence type="ECO:0008006" key="4">
    <source>
        <dbReference type="Google" id="ProtNLM"/>
    </source>
</evidence>
<organism evidence="2 3">
    <name type="scientific">Tulasnella calospora MUT 4182</name>
    <dbReference type="NCBI Taxonomy" id="1051891"/>
    <lineage>
        <taxon>Eukaryota</taxon>
        <taxon>Fungi</taxon>
        <taxon>Dikarya</taxon>
        <taxon>Basidiomycota</taxon>
        <taxon>Agaricomycotina</taxon>
        <taxon>Agaricomycetes</taxon>
        <taxon>Cantharellales</taxon>
        <taxon>Tulasnellaceae</taxon>
        <taxon>Tulasnella</taxon>
    </lineage>
</organism>
<dbReference type="HOGENOM" id="CLU_674724_0_0_1"/>
<proteinExistence type="predicted"/>
<evidence type="ECO:0000256" key="1">
    <source>
        <dbReference type="SAM" id="MobiDB-lite"/>
    </source>
</evidence>
<evidence type="ECO:0000313" key="3">
    <source>
        <dbReference type="Proteomes" id="UP000054248"/>
    </source>
</evidence>
<dbReference type="OrthoDB" id="10476336at2759"/>
<dbReference type="EMBL" id="KN823505">
    <property type="protein sequence ID" value="KIO16679.1"/>
    <property type="molecule type" value="Genomic_DNA"/>
</dbReference>
<gene>
    <name evidence="2" type="ORF">M407DRAFT_12690</name>
</gene>
<reference evidence="3" key="2">
    <citation type="submission" date="2015-01" db="EMBL/GenBank/DDBJ databases">
        <title>Evolutionary Origins and Diversification of the Mycorrhizal Mutualists.</title>
        <authorList>
            <consortium name="DOE Joint Genome Institute"/>
            <consortium name="Mycorrhizal Genomics Consortium"/>
            <person name="Kohler A."/>
            <person name="Kuo A."/>
            <person name="Nagy L.G."/>
            <person name="Floudas D."/>
            <person name="Copeland A."/>
            <person name="Barry K.W."/>
            <person name="Cichocki N."/>
            <person name="Veneault-Fourrey C."/>
            <person name="LaButti K."/>
            <person name="Lindquist E.A."/>
            <person name="Lipzen A."/>
            <person name="Lundell T."/>
            <person name="Morin E."/>
            <person name="Murat C."/>
            <person name="Riley R."/>
            <person name="Ohm R."/>
            <person name="Sun H."/>
            <person name="Tunlid A."/>
            <person name="Henrissat B."/>
            <person name="Grigoriev I.V."/>
            <person name="Hibbett D.S."/>
            <person name="Martin F."/>
        </authorList>
    </citation>
    <scope>NUCLEOTIDE SEQUENCE [LARGE SCALE GENOMIC DNA]</scope>
    <source>
        <strain evidence="3">MUT 4182</strain>
    </source>
</reference>
<reference evidence="2 3" key="1">
    <citation type="submission" date="2014-04" db="EMBL/GenBank/DDBJ databases">
        <authorList>
            <consortium name="DOE Joint Genome Institute"/>
            <person name="Kuo A."/>
            <person name="Girlanda M."/>
            <person name="Perotto S."/>
            <person name="Kohler A."/>
            <person name="Nagy L.G."/>
            <person name="Floudas D."/>
            <person name="Copeland A."/>
            <person name="Barry K.W."/>
            <person name="Cichocki N."/>
            <person name="Veneault-Fourrey C."/>
            <person name="LaButti K."/>
            <person name="Lindquist E.A."/>
            <person name="Lipzen A."/>
            <person name="Lundell T."/>
            <person name="Morin E."/>
            <person name="Murat C."/>
            <person name="Sun H."/>
            <person name="Tunlid A."/>
            <person name="Henrissat B."/>
            <person name="Grigoriev I.V."/>
            <person name="Hibbett D.S."/>
            <person name="Martin F."/>
            <person name="Nordberg H.P."/>
            <person name="Cantor M.N."/>
            <person name="Hua S.X."/>
        </authorList>
    </citation>
    <scope>NUCLEOTIDE SEQUENCE [LARGE SCALE GENOMIC DNA]</scope>
    <source>
        <strain evidence="2 3">MUT 4182</strain>
    </source>
</reference>
<name>A0A0C3Q2M3_9AGAM</name>
<feature type="region of interest" description="Disordered" evidence="1">
    <location>
        <begin position="196"/>
        <end position="220"/>
    </location>
</feature>
<accession>A0A0C3Q2M3</accession>
<keyword evidence="3" id="KW-1185">Reference proteome</keyword>
<dbReference type="AlphaFoldDB" id="A0A0C3Q2M3"/>